<evidence type="ECO:0000256" key="1">
    <source>
        <dbReference type="SAM" id="SignalP"/>
    </source>
</evidence>
<dbReference type="EMBL" id="CP026399">
    <property type="protein sequence ID" value="AUY02890.1"/>
    <property type="molecule type" value="Genomic_DNA"/>
</dbReference>
<dbReference type="InterPro" id="IPR046809">
    <property type="entry name" value="YfjS_YafY_dom"/>
</dbReference>
<dbReference type="Proteomes" id="UP000239554">
    <property type="component" value="Chromosome"/>
</dbReference>
<protein>
    <recommendedName>
        <fullName evidence="2">Lipoprotein YfjS/YafY domain-containing protein</fullName>
    </recommendedName>
</protein>
<dbReference type="Pfam" id="PF20494">
    <property type="entry name" value="YfjS_YafY"/>
    <property type="match status" value="1"/>
</dbReference>
<reference evidence="4 5" key="1">
    <citation type="journal article" date="2018" name="MBio">
        <title>Genomic Analysis of Hospital Plumbing Reveals Diverse Reservoir of Bacterial Plasmids Conferring Carbapenem Resistance.</title>
        <authorList>
            <consortium name="NISC Comparative Sequencing Program"/>
            <person name="Weingarten R.A."/>
            <person name="Johnson R.C."/>
            <person name="Conlan S."/>
            <person name="Ramsburg A.M."/>
            <person name="Dekker J.P."/>
            <person name="Lau A.F."/>
            <person name="Khil P."/>
            <person name="Odom R.T."/>
            <person name="Deming C."/>
            <person name="Park M."/>
            <person name="Thomas P.J."/>
            <person name="Henderson D.K."/>
            <person name="Palmore T.N."/>
            <person name="Segre J.A."/>
            <person name="Frank K.M."/>
        </authorList>
    </citation>
    <scope>NUCLEOTIDE SEQUENCE [LARGE SCALE GENOMIC DNA]</scope>
    <source>
        <strain evidence="4 5">ECONIH4</strain>
    </source>
</reference>
<organism evidence="4 5">
    <name type="scientific">Escherichia coli</name>
    <dbReference type="NCBI Taxonomy" id="562"/>
    <lineage>
        <taxon>Bacteria</taxon>
        <taxon>Pseudomonadati</taxon>
        <taxon>Pseudomonadota</taxon>
        <taxon>Gammaproteobacteria</taxon>
        <taxon>Enterobacterales</taxon>
        <taxon>Enterobacteriaceae</taxon>
        <taxon>Escherichia</taxon>
    </lineage>
</organism>
<sequence length="147" mass="16857">MKRKTLPLLALVATTLFLIACDDRSDDLKAISKFKDLTPPRFSDVVSHQDDVSEEWSQVDYLSGPTLQVLRTRQSPDGCEDGSYYYLVDMQEKTVQPLMNALCIADNIKLEYQEVTDPYTKEKYFEYAHDGKLMGRLLIPSNPENQE</sequence>
<name>A0A2H9A494_ECOLX</name>
<feature type="signal peptide" evidence="1">
    <location>
        <begin position="1"/>
        <end position="20"/>
    </location>
</feature>
<dbReference type="AlphaFoldDB" id="A0A2H9A494"/>
<evidence type="ECO:0000313" key="4">
    <source>
        <dbReference type="EMBL" id="AUY02890.1"/>
    </source>
</evidence>
<accession>A0A2H9A494</accession>
<feature type="domain" description="Lipoprotein YfjS/YafY" evidence="2">
    <location>
        <begin position="35"/>
        <end position="147"/>
    </location>
</feature>
<dbReference type="PROSITE" id="PS51257">
    <property type="entry name" value="PROKAR_LIPOPROTEIN"/>
    <property type="match status" value="1"/>
</dbReference>
<dbReference type="EMBL" id="CP026399">
    <property type="protein sequence ID" value="AUY02316.1"/>
    <property type="molecule type" value="Genomic_DNA"/>
</dbReference>
<dbReference type="RefSeq" id="WP_001547764.1">
    <property type="nucleotide sequence ID" value="NZ_AP027829.1"/>
</dbReference>
<feature type="chain" id="PRO_5015080904" description="Lipoprotein YfjS/YafY domain-containing protein" evidence="1">
    <location>
        <begin position="21"/>
        <end position="147"/>
    </location>
</feature>
<keyword evidence="1" id="KW-0732">Signal</keyword>
<evidence type="ECO:0000313" key="3">
    <source>
        <dbReference type="EMBL" id="AUY02316.1"/>
    </source>
</evidence>
<proteinExistence type="predicted"/>
<gene>
    <name evidence="3" type="ORF">C3F40_11270</name>
    <name evidence="4" type="ORF">C3F40_14595</name>
</gene>
<evidence type="ECO:0000313" key="5">
    <source>
        <dbReference type="Proteomes" id="UP000239554"/>
    </source>
</evidence>
<evidence type="ECO:0000259" key="2">
    <source>
        <dbReference type="Pfam" id="PF20494"/>
    </source>
</evidence>